<feature type="region of interest" description="Disordered" evidence="3">
    <location>
        <begin position="1244"/>
        <end position="1268"/>
    </location>
</feature>
<feature type="domain" description="Ras-GEF" evidence="4">
    <location>
        <begin position="1760"/>
        <end position="2091"/>
    </location>
</feature>
<dbReference type="InterPro" id="IPR000651">
    <property type="entry name" value="Ras-like_Gua-exchang_fac_N"/>
</dbReference>
<name>A0ABR3B827_PHYBL</name>
<reference evidence="6 7" key="1">
    <citation type="submission" date="2024-04" db="EMBL/GenBank/DDBJ databases">
        <title>Symmetric and asymmetric DNA N6-adenine methylation regulates different biological responses in Mucorales.</title>
        <authorList>
            <consortium name="Lawrence Berkeley National Laboratory"/>
            <person name="Lax C."/>
            <person name="Mondo S.J."/>
            <person name="Osorio-Concepcion M."/>
            <person name="Muszewska A."/>
            <person name="Corrochano-Luque M."/>
            <person name="Gutierrez G."/>
            <person name="Riley R."/>
            <person name="Lipzen A."/>
            <person name="Guo J."/>
            <person name="Hundley H."/>
            <person name="Amirebrahimi M."/>
            <person name="Ng V."/>
            <person name="Lorenzo-Gutierrez D."/>
            <person name="Binder U."/>
            <person name="Yang J."/>
            <person name="Song Y."/>
            <person name="Canovas D."/>
            <person name="Navarro E."/>
            <person name="Freitag M."/>
            <person name="Gabaldon T."/>
            <person name="Grigoriev I.V."/>
            <person name="Corrochano L.M."/>
            <person name="Nicolas F.E."/>
            <person name="Garre V."/>
        </authorList>
    </citation>
    <scope>NUCLEOTIDE SEQUENCE [LARGE SCALE GENOMIC DNA]</scope>
    <source>
        <strain evidence="6 7">L51</strain>
    </source>
</reference>
<feature type="compositionally biased region" description="Basic and acidic residues" evidence="3">
    <location>
        <begin position="182"/>
        <end position="195"/>
    </location>
</feature>
<keyword evidence="1 2" id="KW-0344">Guanine-nucleotide releasing factor</keyword>
<dbReference type="InterPro" id="IPR008937">
    <property type="entry name" value="Ras-like_GEF"/>
</dbReference>
<dbReference type="Pfam" id="PF00618">
    <property type="entry name" value="RasGEF_N"/>
    <property type="match status" value="1"/>
</dbReference>
<accession>A0ABR3B827</accession>
<feature type="region of interest" description="Disordered" evidence="3">
    <location>
        <begin position="1063"/>
        <end position="1082"/>
    </location>
</feature>
<dbReference type="PANTHER" id="PTHR23113">
    <property type="entry name" value="GUANINE NUCLEOTIDE EXCHANGE FACTOR"/>
    <property type="match status" value="1"/>
</dbReference>
<dbReference type="InterPro" id="IPR023578">
    <property type="entry name" value="Ras_GEF_dom_sf"/>
</dbReference>
<dbReference type="PANTHER" id="PTHR23113:SF363">
    <property type="entry name" value="PROTEIN SON OF SEVENLESS"/>
    <property type="match status" value="1"/>
</dbReference>
<organism evidence="6 7">
    <name type="scientific">Phycomyces blakesleeanus</name>
    <dbReference type="NCBI Taxonomy" id="4837"/>
    <lineage>
        <taxon>Eukaryota</taxon>
        <taxon>Fungi</taxon>
        <taxon>Fungi incertae sedis</taxon>
        <taxon>Mucoromycota</taxon>
        <taxon>Mucoromycotina</taxon>
        <taxon>Mucoromycetes</taxon>
        <taxon>Mucorales</taxon>
        <taxon>Phycomycetaceae</taxon>
        <taxon>Phycomyces</taxon>
    </lineage>
</organism>
<feature type="compositionally biased region" description="Basic and acidic residues" evidence="3">
    <location>
        <begin position="1254"/>
        <end position="1268"/>
    </location>
</feature>
<protein>
    <recommendedName>
        <fullName evidence="8">Ras-GEF domain-containing protein</fullName>
    </recommendedName>
</protein>
<dbReference type="Gene3D" id="1.10.840.10">
    <property type="entry name" value="Ras guanine-nucleotide exchange factors catalytic domain"/>
    <property type="match status" value="1"/>
</dbReference>
<feature type="compositionally biased region" description="Low complexity" evidence="3">
    <location>
        <begin position="1684"/>
        <end position="1696"/>
    </location>
</feature>
<dbReference type="SMART" id="SM00229">
    <property type="entry name" value="RasGEFN"/>
    <property type="match status" value="1"/>
</dbReference>
<feature type="compositionally biased region" description="Polar residues" evidence="3">
    <location>
        <begin position="428"/>
        <end position="447"/>
    </location>
</feature>
<sequence>MRLTKTMIVSGLLKVKSGFFLVGDIPRTVLLFREAQTFTLNTFALTNHASCTLLRVGERKICPSYYMPTRMVVRTDFELSIRHVDFQHINEILDTNNEAMEPNDHYTQAAAMTTFMPLPQETAIPARKRNNSLIPPELMNDASEGGRERAALATVFGVREYTQSKMLWERQAPESSGLSANLRRDESSAGPEESRKSRRISILDPFLALASQAEESREISEQKTKEISSKLGMAARTRLTASVSSPSTTIQSTYLLPDIPVVSRFNDFLIEDENGIELMFPANPSSVLLHSMTPIQRTQSLSSISTNFTLRSRVDPLVPTIALETVPDTPMERDSEKIMVESDEKGADQDVAPPLLFIDYPPAIFDLLKADDDDRIIIWGPDPVALSAAMATTHQKSSIISSAASTTSSFSTLRASDDVPGRPPLKGFSTNTTSSNILKSSRATNSRPRIAPSRWSSQFLSDASKFGKTMRRSNSLMMLPFRSHHHTDYDSDESGSNNEFKSTLLLRRAFGRKNSKKEKEIDDAVSQLQLLENIPQVIEAASVEKLVEKLTNTLDYTYMTDFFLTYRTFIHPTQLCKLLILRFRWALQDDDEDRRVVRIRTFVVIRHWLSNYFVHDFIPSRDLRIILTSFLNLLPNHPLVKRSPRDQRIVKGLKRVVRRLKKVYYGGSSSERVKIIAPPPPTVGQEKVEEMVRAKLSQSAIRRKTALVSGVDVGGQHNGNMAVQDARFAPVVVIGSVNAKNSSHIGNVMDGTRNLTKQRSASSEVKGAEMQSSPTKTIHEDSFSARGDAIMAMKSASTQRVDQKKKLSDEEGLQSMSNDNLASMPNYSSRISIVSGDSLESDLTPGRSDVGSVSEEDDYEYDDHSHGSGVTDTLDINDAASYHDLKGAMLTAKIEQERRQREEEDERRRVEFFSVSEKQEEEEESPGFAAAHVGPETSILTSLAPKLPVLGQSLPGLQNPESPISVDNRYPSSSSEIATPSVSAEWKEENGQRVVSAEYRDVSSQKVVSEGWKNEPSRGVVSADFMDQPGRGLNSIDWVDQSRRDVVSADFSYERRREIDSTNWRQESDHGRFSPESRDEPMQEVEFTDWKYDPQRNVYSADFRYEPTRGIDSTDWKEETRRDVVSADFGYEPRRRVDSTDFEDNLSRDRRNPHGVMNAVLSALNQTGSEDMPNYREIYAPHRIRRIPSNRWCRKVSVDVPQFPFPNSKPAPLQTEKNAEGEILPEELLRELDIKEQYKGAGVPNGLSRRLSKKSIEKRKSEKSLREASMAHEIPAVPLPPAPAPAPVSVISAPITPNTISPIIQAVEEAKVPEVVEVPEATPLPEPETPAGLGKKLLRRKKQSAPKVSDSELDAFQAVPYEKTSAMYPPPIEVSVLTTPSNEQSKRGLGKKLAKVFKTASEPKDLSSTVHIVQTQELTHHQELAHQNGPIHLEEAMRSRESVHPHVTKTKAKRSHSTPQPVSAALRESVEHFNMVRPDLFQESSDKNPGSNYTGSGGLVVSRIAEELRKGGEDAMLDSEACGCGRCSGDNTASLIECRRFSVLLLADSERRRSMELRRRRGASIDRDNRHHTLTALATAVENEERSRTFLDSLNDVNLRRNNGPIYLGHLASRTLLTEHDIGLQVNETESDDDKISYAPTTQSIFTEAAASTCLAQFSLVSDSNTTTFQSRVTEQDLPPMSRTQTATTTVQTQQHQHQHQHQQTLEAETSGTRERAHERPYEDRKGGTQRKGFSSSIRVHRDEIPDSALYRRSFILSHRSGKMAQQFCYIERDVLGNVNWEEMVHCQWTKMGANGIGRMDGQEEEEEDIGQEDSERSVYSNGGNYTRRTRRIQLARQHAHGGVEHLIERFNRVCQWVACEIVRTQQLEERVKVIEKFIRLAQKCKMYTNFATLVQILLGLQSPSVSRLQKTWSRVGVAEMRQLDQLSAFTSPMRNWKHIRDSMTTVADEYGMSPTEVQIEMPGTNYEASKKTKIKMPFGGCIPFLGIYLSDLVFNSEQPAYLVSKHDDHESHENHKIYRAQTAQHPQDISPVLKQSLVNFRKHRITATVVKRVLTFQSLARRYSFEIDDDIYYMCSQLEVLKPETIRRLSFEIE</sequence>
<proteinExistence type="predicted"/>
<feature type="region of interest" description="Disordered" evidence="3">
    <location>
        <begin position="169"/>
        <end position="197"/>
    </location>
</feature>
<feature type="compositionally biased region" description="Polar residues" evidence="3">
    <location>
        <begin position="814"/>
        <end position="824"/>
    </location>
</feature>
<keyword evidence="7" id="KW-1185">Reference proteome</keyword>
<evidence type="ECO:0000256" key="3">
    <source>
        <dbReference type="SAM" id="MobiDB-lite"/>
    </source>
</evidence>
<gene>
    <name evidence="6" type="ORF">J3Q64DRAFT_1867447</name>
</gene>
<evidence type="ECO:0000313" key="7">
    <source>
        <dbReference type="Proteomes" id="UP001448207"/>
    </source>
</evidence>
<dbReference type="InterPro" id="IPR001895">
    <property type="entry name" value="RASGEF_cat_dom"/>
</dbReference>
<dbReference type="Proteomes" id="UP001448207">
    <property type="component" value="Unassembled WGS sequence"/>
</dbReference>
<feature type="region of interest" description="Disordered" evidence="3">
    <location>
        <begin position="413"/>
        <end position="450"/>
    </location>
</feature>
<dbReference type="PROSITE" id="PS50009">
    <property type="entry name" value="RASGEF_CAT"/>
    <property type="match status" value="1"/>
</dbReference>
<evidence type="ECO:0000259" key="5">
    <source>
        <dbReference type="PROSITE" id="PS50212"/>
    </source>
</evidence>
<dbReference type="CDD" id="cd06224">
    <property type="entry name" value="REM"/>
    <property type="match status" value="1"/>
</dbReference>
<feature type="region of interest" description="Disordered" evidence="3">
    <location>
        <begin position="1672"/>
        <end position="1737"/>
    </location>
</feature>
<feature type="region of interest" description="Disordered" evidence="3">
    <location>
        <begin position="1801"/>
        <end position="1824"/>
    </location>
</feature>
<feature type="region of interest" description="Disordered" evidence="3">
    <location>
        <begin position="837"/>
        <end position="872"/>
    </location>
</feature>
<evidence type="ECO:0000259" key="4">
    <source>
        <dbReference type="PROSITE" id="PS50009"/>
    </source>
</evidence>
<feature type="compositionally biased region" description="Basic and acidic residues" evidence="3">
    <location>
        <begin position="1063"/>
        <end position="1081"/>
    </location>
</feature>
<evidence type="ECO:0000313" key="6">
    <source>
        <dbReference type="EMBL" id="KAL0092217.1"/>
    </source>
</evidence>
<dbReference type="InterPro" id="IPR036964">
    <property type="entry name" value="RASGEF_cat_dom_sf"/>
</dbReference>
<dbReference type="Pfam" id="PF00617">
    <property type="entry name" value="RasGEF"/>
    <property type="match status" value="1"/>
</dbReference>
<feature type="compositionally biased region" description="Acidic residues" evidence="3">
    <location>
        <begin position="1803"/>
        <end position="1813"/>
    </location>
</feature>
<evidence type="ECO:0008006" key="8">
    <source>
        <dbReference type="Google" id="ProtNLM"/>
    </source>
</evidence>
<dbReference type="SMART" id="SM00147">
    <property type="entry name" value="RasGEF"/>
    <property type="match status" value="1"/>
</dbReference>
<feature type="domain" description="N-terminal Ras-GEF" evidence="5">
    <location>
        <begin position="534"/>
        <end position="654"/>
    </location>
</feature>
<feature type="compositionally biased region" description="Basic and acidic residues" evidence="3">
    <location>
        <begin position="1712"/>
        <end position="1727"/>
    </location>
</feature>
<evidence type="ECO:0000256" key="2">
    <source>
        <dbReference type="PROSITE-ProRule" id="PRU00168"/>
    </source>
</evidence>
<evidence type="ECO:0000256" key="1">
    <source>
        <dbReference type="ARBA" id="ARBA00022658"/>
    </source>
</evidence>
<dbReference type="SUPFAM" id="SSF48366">
    <property type="entry name" value="Ras GEF"/>
    <property type="match status" value="1"/>
</dbReference>
<feature type="region of interest" description="Disordered" evidence="3">
    <location>
        <begin position="757"/>
        <end position="780"/>
    </location>
</feature>
<dbReference type="EMBL" id="JBCLYO010000002">
    <property type="protein sequence ID" value="KAL0092217.1"/>
    <property type="molecule type" value="Genomic_DNA"/>
</dbReference>
<feature type="region of interest" description="Disordered" evidence="3">
    <location>
        <begin position="794"/>
        <end position="824"/>
    </location>
</feature>
<dbReference type="PROSITE" id="PS50212">
    <property type="entry name" value="RASGEF_NTER"/>
    <property type="match status" value="1"/>
</dbReference>
<dbReference type="Gene3D" id="1.20.870.10">
    <property type="entry name" value="Son of sevenless (SoS) protein Chain: S domain 1"/>
    <property type="match status" value="1"/>
</dbReference>
<comment type="caution">
    <text evidence="6">The sequence shown here is derived from an EMBL/GenBank/DDBJ whole genome shotgun (WGS) entry which is preliminary data.</text>
</comment>